<proteinExistence type="predicted"/>
<sequence length="115" mass="13437">MIVDLYSNIIEVRGYATKHSLCSIFELGSTSHFEINQLQVKTLNLLQNQFASIFTSFHPEDNTKGIHINFFFIRITDPQYSFFYTNQILFGTRYLIKMIQNFVTGKVLTRTNQSK</sequence>
<name>C8Z7R4_YEAS8</name>
<dbReference type="AlphaFoldDB" id="C8Z7R4"/>
<dbReference type="EMBL" id="FN393068">
    <property type="protein sequence ID" value="CAY79430.1"/>
    <property type="molecule type" value="Genomic_DNA"/>
</dbReference>
<evidence type="ECO:0000313" key="1">
    <source>
        <dbReference type="EMBL" id="CAY79430.1"/>
    </source>
</evidence>
<gene>
    <name evidence="1" type="ORF">EC1118_1F14_0650g</name>
</gene>
<protein>
    <submittedName>
        <fullName evidence="1">EC1118_1F14_0650p</fullName>
    </submittedName>
</protein>
<dbReference type="HOGENOM" id="CLU_2110828_0_0_1"/>
<dbReference type="Proteomes" id="UP000000286">
    <property type="component" value="Chromosome VI"/>
</dbReference>
<reference evidence="1 2" key="1">
    <citation type="journal article" date="2009" name="Proc. Natl. Acad. Sci. U.S.A.">
        <title>Eukaryote-to-eukaryote gene transfer events revealed by the genome sequence of the wine yeast Saccharomyces cerevisiae EC1118.</title>
        <authorList>
            <person name="Novo M."/>
            <person name="Bigey F."/>
            <person name="Beyne E."/>
            <person name="Galeote V."/>
            <person name="Gavory F."/>
            <person name="Mallet S."/>
            <person name="Cambot B."/>
            <person name="Legras J.L."/>
            <person name="Wincker P."/>
            <person name="Casaregola S."/>
            <person name="Dequin S."/>
        </authorList>
    </citation>
    <scope>NUCLEOTIDE SEQUENCE [LARGE SCALE GENOMIC DNA]</scope>
    <source>
        <strain evidence="2">Lalvin EC1118 / Prise de mousse</strain>
    </source>
</reference>
<accession>C8Z7R4</accession>
<organism evidence="1 2">
    <name type="scientific">Saccharomyces cerevisiae (strain Lalvin EC1118 / Prise de mousse)</name>
    <name type="common">Baker's yeast</name>
    <dbReference type="NCBI Taxonomy" id="643680"/>
    <lineage>
        <taxon>Eukaryota</taxon>
        <taxon>Fungi</taxon>
        <taxon>Dikarya</taxon>
        <taxon>Ascomycota</taxon>
        <taxon>Saccharomycotina</taxon>
        <taxon>Saccharomycetes</taxon>
        <taxon>Saccharomycetales</taxon>
        <taxon>Saccharomycetaceae</taxon>
        <taxon>Saccharomyces</taxon>
    </lineage>
</organism>
<evidence type="ECO:0000313" key="2">
    <source>
        <dbReference type="Proteomes" id="UP000000286"/>
    </source>
</evidence>